<dbReference type="InterPro" id="IPR001763">
    <property type="entry name" value="Rhodanese-like_dom"/>
</dbReference>
<keyword evidence="1" id="KW-0472">Membrane</keyword>
<keyword evidence="1" id="KW-1133">Transmembrane helix</keyword>
<evidence type="ECO:0000313" key="3">
    <source>
        <dbReference type="EMBL" id="KRM44836.1"/>
    </source>
</evidence>
<dbReference type="SUPFAM" id="SSF52821">
    <property type="entry name" value="Rhodanese/Cell cycle control phosphatase"/>
    <property type="match status" value="1"/>
</dbReference>
<dbReference type="PATRIC" id="fig|1423786.4.peg.3095"/>
<organism evidence="3 4">
    <name type="scientific">Lentilactobacillus parafarraginis DSM 18390 = JCM 14109</name>
    <dbReference type="NCBI Taxonomy" id="1423786"/>
    <lineage>
        <taxon>Bacteria</taxon>
        <taxon>Bacillati</taxon>
        <taxon>Bacillota</taxon>
        <taxon>Bacilli</taxon>
        <taxon>Lactobacillales</taxon>
        <taxon>Lactobacillaceae</taxon>
        <taxon>Lentilactobacillus</taxon>
    </lineage>
</organism>
<dbReference type="PANTHER" id="PTHR43031:SF18">
    <property type="entry name" value="RHODANESE-RELATED SULFURTRANSFERASES"/>
    <property type="match status" value="1"/>
</dbReference>
<evidence type="ECO:0000259" key="2">
    <source>
        <dbReference type="PROSITE" id="PS50206"/>
    </source>
</evidence>
<dbReference type="PROSITE" id="PS50206">
    <property type="entry name" value="RHODANESE_3"/>
    <property type="match status" value="1"/>
</dbReference>
<proteinExistence type="predicted"/>
<dbReference type="Pfam" id="PF00581">
    <property type="entry name" value="Rhodanese"/>
    <property type="match status" value="1"/>
</dbReference>
<feature type="domain" description="Rhodanese" evidence="2">
    <location>
        <begin position="52"/>
        <end position="136"/>
    </location>
</feature>
<dbReference type="RefSeq" id="WP_008211634.1">
    <property type="nucleotide sequence ID" value="NZ_AZFZ01000009.1"/>
</dbReference>
<sequence>MLKVIVGSLNANGWMSIILVIILAGWLGYTLITNYRVRQAATYLSNEDFQSGMRKAQVIDLRESKSFKDGHILGARNVPYSTIRNFYQQLRSDMPIYMYDQGKTMSKRAALFLSKKGYKDLYILKNGYQNWNGKEKKSNI</sequence>
<dbReference type="EMBL" id="AZFZ01000009">
    <property type="protein sequence ID" value="KRM44836.1"/>
    <property type="molecule type" value="Genomic_DNA"/>
</dbReference>
<accession>A0A0R1YWG0</accession>
<dbReference type="PANTHER" id="PTHR43031">
    <property type="entry name" value="FAD-DEPENDENT OXIDOREDUCTASE"/>
    <property type="match status" value="1"/>
</dbReference>
<gene>
    <name evidence="3" type="ORF">FD47_GL002943</name>
</gene>
<reference evidence="3 4" key="1">
    <citation type="journal article" date="2015" name="Genome Announc.">
        <title>Expanding the biotechnology potential of lactobacilli through comparative genomics of 213 strains and associated genera.</title>
        <authorList>
            <person name="Sun Z."/>
            <person name="Harris H.M."/>
            <person name="McCann A."/>
            <person name="Guo C."/>
            <person name="Argimon S."/>
            <person name="Zhang W."/>
            <person name="Yang X."/>
            <person name="Jeffery I.B."/>
            <person name="Cooney J.C."/>
            <person name="Kagawa T.F."/>
            <person name="Liu W."/>
            <person name="Song Y."/>
            <person name="Salvetti E."/>
            <person name="Wrobel A."/>
            <person name="Rasinkangas P."/>
            <person name="Parkhill J."/>
            <person name="Rea M.C."/>
            <person name="O'Sullivan O."/>
            <person name="Ritari J."/>
            <person name="Douillard F.P."/>
            <person name="Paul Ross R."/>
            <person name="Yang R."/>
            <person name="Briner A.E."/>
            <person name="Felis G.E."/>
            <person name="de Vos W.M."/>
            <person name="Barrangou R."/>
            <person name="Klaenhammer T.R."/>
            <person name="Caufield P.W."/>
            <person name="Cui Y."/>
            <person name="Zhang H."/>
            <person name="O'Toole P.W."/>
        </authorList>
    </citation>
    <scope>NUCLEOTIDE SEQUENCE [LARGE SCALE GENOMIC DNA]</scope>
    <source>
        <strain evidence="3 4">DSM 18390</strain>
    </source>
</reference>
<dbReference type="SMART" id="SM00450">
    <property type="entry name" value="RHOD"/>
    <property type="match status" value="1"/>
</dbReference>
<keyword evidence="1" id="KW-0812">Transmembrane</keyword>
<dbReference type="InterPro" id="IPR050229">
    <property type="entry name" value="GlpE_sulfurtransferase"/>
</dbReference>
<name>A0A0R1YWG0_9LACO</name>
<dbReference type="CDD" id="cd00158">
    <property type="entry name" value="RHOD"/>
    <property type="match status" value="1"/>
</dbReference>
<dbReference type="AlphaFoldDB" id="A0A0R1YWG0"/>
<feature type="transmembrane region" description="Helical" evidence="1">
    <location>
        <begin position="12"/>
        <end position="32"/>
    </location>
</feature>
<dbReference type="Proteomes" id="UP000051010">
    <property type="component" value="Unassembled WGS sequence"/>
</dbReference>
<protein>
    <submittedName>
        <fullName evidence="3">Rhodanese-like protein</fullName>
    </submittedName>
</protein>
<evidence type="ECO:0000256" key="1">
    <source>
        <dbReference type="SAM" id="Phobius"/>
    </source>
</evidence>
<dbReference type="InterPro" id="IPR036873">
    <property type="entry name" value="Rhodanese-like_dom_sf"/>
</dbReference>
<evidence type="ECO:0000313" key="4">
    <source>
        <dbReference type="Proteomes" id="UP000051010"/>
    </source>
</evidence>
<dbReference type="Gene3D" id="3.40.250.10">
    <property type="entry name" value="Rhodanese-like domain"/>
    <property type="match status" value="1"/>
</dbReference>
<comment type="caution">
    <text evidence="3">The sequence shown here is derived from an EMBL/GenBank/DDBJ whole genome shotgun (WGS) entry which is preliminary data.</text>
</comment>